<evidence type="ECO:0000313" key="2">
    <source>
        <dbReference type="EMBL" id="RZC39605.1"/>
    </source>
</evidence>
<protein>
    <submittedName>
        <fullName evidence="2">Tyrosine-protein kinase CSK</fullName>
    </submittedName>
</protein>
<dbReference type="AlphaFoldDB" id="A0A482W3W6"/>
<gene>
    <name evidence="2" type="ORF">BDFB_009388</name>
</gene>
<name>A0A482W3W6_ASBVE</name>
<accession>A0A482W3W6</accession>
<organism evidence="2 3">
    <name type="scientific">Asbolus verrucosus</name>
    <name type="common">Desert ironclad beetle</name>
    <dbReference type="NCBI Taxonomy" id="1661398"/>
    <lineage>
        <taxon>Eukaryota</taxon>
        <taxon>Metazoa</taxon>
        <taxon>Ecdysozoa</taxon>
        <taxon>Arthropoda</taxon>
        <taxon>Hexapoda</taxon>
        <taxon>Insecta</taxon>
        <taxon>Pterygota</taxon>
        <taxon>Neoptera</taxon>
        <taxon>Endopterygota</taxon>
        <taxon>Coleoptera</taxon>
        <taxon>Polyphaga</taxon>
        <taxon>Cucujiformia</taxon>
        <taxon>Tenebrionidae</taxon>
        <taxon>Pimeliinae</taxon>
        <taxon>Asbolus</taxon>
    </lineage>
</organism>
<keyword evidence="2" id="KW-0418">Kinase</keyword>
<dbReference type="STRING" id="1661398.A0A482W3W6"/>
<dbReference type="EMBL" id="QDEB01032685">
    <property type="protein sequence ID" value="RZC39605.1"/>
    <property type="molecule type" value="Genomic_DNA"/>
</dbReference>
<keyword evidence="3" id="KW-1185">Reference proteome</keyword>
<dbReference type="OrthoDB" id="346907at2759"/>
<reference evidence="2 3" key="1">
    <citation type="submission" date="2017-03" db="EMBL/GenBank/DDBJ databases">
        <title>Genome of the blue death feigning beetle - Asbolus verrucosus.</title>
        <authorList>
            <person name="Rider S.D."/>
        </authorList>
    </citation>
    <scope>NUCLEOTIDE SEQUENCE [LARGE SCALE GENOMIC DNA]</scope>
    <source>
        <strain evidence="2">Butters</strain>
        <tissue evidence="2">Head and leg muscle</tissue>
    </source>
</reference>
<sequence length="122" mass="13875">MTSQNSPFTQKYQPYIFDQYQQTDDLWDSMTTANPPTVPARGIKRSTPSEVSRPHDDPSWMAPQELAAHQMDNNIMHECNLALRSQNNMNVSPDCSNFRNQIGNVHHDVNVNHVQSMGFKSG</sequence>
<evidence type="ECO:0000256" key="1">
    <source>
        <dbReference type="SAM" id="MobiDB-lite"/>
    </source>
</evidence>
<keyword evidence="2" id="KW-0808">Transferase</keyword>
<feature type="region of interest" description="Disordered" evidence="1">
    <location>
        <begin position="27"/>
        <end position="58"/>
    </location>
</feature>
<dbReference type="GO" id="GO:0016301">
    <property type="term" value="F:kinase activity"/>
    <property type="evidence" value="ECO:0007669"/>
    <property type="project" value="UniProtKB-KW"/>
</dbReference>
<evidence type="ECO:0000313" key="3">
    <source>
        <dbReference type="Proteomes" id="UP000292052"/>
    </source>
</evidence>
<proteinExistence type="predicted"/>
<dbReference type="Proteomes" id="UP000292052">
    <property type="component" value="Unassembled WGS sequence"/>
</dbReference>
<comment type="caution">
    <text evidence="2">The sequence shown here is derived from an EMBL/GenBank/DDBJ whole genome shotgun (WGS) entry which is preliminary data.</text>
</comment>